<reference evidence="5" key="1">
    <citation type="submission" date="2012-12" db="EMBL/GenBank/DDBJ databases">
        <authorList>
            <person name="Hellsten U."/>
            <person name="Grimwood J."/>
            <person name="Chapman J.A."/>
            <person name="Shapiro H."/>
            <person name="Aerts A."/>
            <person name="Otillar R.P."/>
            <person name="Terry A.Y."/>
            <person name="Boore J.L."/>
            <person name="Simakov O."/>
            <person name="Marletaz F."/>
            <person name="Cho S.-J."/>
            <person name="Edsinger-Gonzales E."/>
            <person name="Havlak P."/>
            <person name="Kuo D.-H."/>
            <person name="Larsson T."/>
            <person name="Lv J."/>
            <person name="Arendt D."/>
            <person name="Savage R."/>
            <person name="Osoegawa K."/>
            <person name="de Jong P."/>
            <person name="Lindberg D.R."/>
            <person name="Seaver E.C."/>
            <person name="Weisblat D.A."/>
            <person name="Putnam N.H."/>
            <person name="Grigoriev I.V."/>
            <person name="Rokhsar D.S."/>
        </authorList>
    </citation>
    <scope>NUCLEOTIDE SEQUENCE</scope>
</reference>
<dbReference type="STRING" id="6412.T1EKE1"/>
<reference evidence="3 5" key="2">
    <citation type="journal article" date="2013" name="Nature">
        <title>Insights into bilaterian evolution from three spiralian genomes.</title>
        <authorList>
            <person name="Simakov O."/>
            <person name="Marletaz F."/>
            <person name="Cho S.J."/>
            <person name="Edsinger-Gonzales E."/>
            <person name="Havlak P."/>
            <person name="Hellsten U."/>
            <person name="Kuo D.H."/>
            <person name="Larsson T."/>
            <person name="Lv J."/>
            <person name="Arendt D."/>
            <person name="Savage R."/>
            <person name="Osoegawa K."/>
            <person name="de Jong P."/>
            <person name="Grimwood J."/>
            <person name="Chapman J.A."/>
            <person name="Shapiro H."/>
            <person name="Aerts A."/>
            <person name="Otillar R.P."/>
            <person name="Terry A.Y."/>
            <person name="Boore J.L."/>
            <person name="Grigoriev I.V."/>
            <person name="Lindberg D.R."/>
            <person name="Seaver E.C."/>
            <person name="Weisblat D.A."/>
            <person name="Putnam N.H."/>
            <person name="Rokhsar D.S."/>
        </authorList>
    </citation>
    <scope>NUCLEOTIDE SEQUENCE</scope>
</reference>
<evidence type="ECO:0008006" key="6">
    <source>
        <dbReference type="Google" id="ProtNLM"/>
    </source>
</evidence>
<dbReference type="EMBL" id="KB097143">
    <property type="protein sequence ID" value="ESN98662.1"/>
    <property type="molecule type" value="Genomic_DNA"/>
</dbReference>
<dbReference type="GO" id="GO:0003924">
    <property type="term" value="F:GTPase activity"/>
    <property type="evidence" value="ECO:0007669"/>
    <property type="project" value="InterPro"/>
</dbReference>
<dbReference type="SUPFAM" id="SSF52540">
    <property type="entry name" value="P-loop containing nucleoside triphosphate hydrolases"/>
    <property type="match status" value="1"/>
</dbReference>
<dbReference type="PROSITE" id="PS51421">
    <property type="entry name" value="RAS"/>
    <property type="match status" value="1"/>
</dbReference>
<dbReference type="eggNOG" id="KOG0395">
    <property type="taxonomic scope" value="Eukaryota"/>
</dbReference>
<dbReference type="GO" id="GO:0005525">
    <property type="term" value="F:GTP binding"/>
    <property type="evidence" value="ECO:0007669"/>
    <property type="project" value="InterPro"/>
</dbReference>
<dbReference type="InParanoid" id="T1EKE1"/>
<dbReference type="EnsemblMetazoa" id="HelroT150050">
    <property type="protein sequence ID" value="HelroP150050"/>
    <property type="gene ID" value="HelroG150050"/>
</dbReference>
<keyword evidence="2" id="KW-0597">Phosphoprotein</keyword>
<dbReference type="Gene3D" id="3.40.50.300">
    <property type="entry name" value="P-loop containing nucleotide triphosphate hydrolases"/>
    <property type="match status" value="1"/>
</dbReference>
<dbReference type="CTD" id="20197041"/>
<evidence type="ECO:0000313" key="4">
    <source>
        <dbReference type="EnsemblMetazoa" id="HelroP150050"/>
    </source>
</evidence>
<dbReference type="PANTHER" id="PTHR45775:SF6">
    <property type="entry name" value="RAD, GEM_KIR FAMILY MEMBER 2, ISOFORM C"/>
    <property type="match status" value="1"/>
</dbReference>
<reference evidence="4" key="3">
    <citation type="submission" date="2015-06" db="UniProtKB">
        <authorList>
            <consortium name="EnsemblMetazoa"/>
        </authorList>
    </citation>
    <scope>IDENTIFICATION</scope>
</reference>
<dbReference type="PROSITE" id="PS51419">
    <property type="entry name" value="RAB"/>
    <property type="match status" value="1"/>
</dbReference>
<protein>
    <recommendedName>
        <fullName evidence="6">Small monomeric GTPase</fullName>
    </recommendedName>
</protein>
<dbReference type="Proteomes" id="UP000015101">
    <property type="component" value="Unassembled WGS sequence"/>
</dbReference>
<dbReference type="SMART" id="SM00175">
    <property type="entry name" value="RAB"/>
    <property type="match status" value="1"/>
</dbReference>
<comment type="similarity">
    <text evidence="1">Belongs to the small GTPase superfamily. RGK family.</text>
</comment>
<dbReference type="GeneID" id="20197041"/>
<evidence type="ECO:0000313" key="3">
    <source>
        <dbReference type="EMBL" id="ESN98662.1"/>
    </source>
</evidence>
<accession>T1EKE1</accession>
<name>T1EKE1_HELRO</name>
<gene>
    <name evidence="4" type="primary">20197041</name>
    <name evidence="3" type="ORF">HELRODRAFT_150050</name>
</gene>
<keyword evidence="5" id="KW-1185">Reference proteome</keyword>
<dbReference type="HOGENOM" id="CLU_041217_9_10_1"/>
<dbReference type="OMA" id="SHEEGMA"/>
<dbReference type="EMBL" id="AMQM01001035">
    <property type="status" value="NOT_ANNOTATED_CDS"/>
    <property type="molecule type" value="Genomic_DNA"/>
</dbReference>
<dbReference type="OrthoDB" id="5239715at2759"/>
<dbReference type="KEGG" id="hro:HELRODRAFT_150050"/>
<sequence length="96" mass="10965">DGYIIVYSIIDRRSYQKAVEILYSIRESNDKPIIVVANKSDLERSRIVGKEEGRTLAEMYNSKYIDVSAILNHKVDDLLVGILKQVRLNQQNAALL</sequence>
<evidence type="ECO:0000256" key="2">
    <source>
        <dbReference type="ARBA" id="ARBA00022553"/>
    </source>
</evidence>
<dbReference type="InterPro" id="IPR051641">
    <property type="entry name" value="RGK_GTP-binding_reg"/>
</dbReference>
<evidence type="ECO:0000256" key="1">
    <source>
        <dbReference type="ARBA" id="ARBA00008846"/>
    </source>
</evidence>
<evidence type="ECO:0000313" key="5">
    <source>
        <dbReference type="Proteomes" id="UP000015101"/>
    </source>
</evidence>
<proteinExistence type="inferred from homology"/>
<dbReference type="InterPro" id="IPR001806">
    <property type="entry name" value="Small_GTPase"/>
</dbReference>
<dbReference type="InterPro" id="IPR027417">
    <property type="entry name" value="P-loop_NTPase"/>
</dbReference>
<dbReference type="Pfam" id="PF00071">
    <property type="entry name" value="Ras"/>
    <property type="match status" value="1"/>
</dbReference>
<dbReference type="AlphaFoldDB" id="T1EKE1"/>
<dbReference type="RefSeq" id="XP_009022657.1">
    <property type="nucleotide sequence ID" value="XM_009024409.1"/>
</dbReference>
<dbReference type="PANTHER" id="PTHR45775">
    <property type="entry name" value="RAD, GEM/KIR FAMILY MEMBER 2, ISOFORM C"/>
    <property type="match status" value="1"/>
</dbReference>
<dbReference type="SMART" id="SM00173">
    <property type="entry name" value="RAS"/>
    <property type="match status" value="1"/>
</dbReference>
<organism evidence="4 5">
    <name type="scientific">Helobdella robusta</name>
    <name type="common">Californian leech</name>
    <dbReference type="NCBI Taxonomy" id="6412"/>
    <lineage>
        <taxon>Eukaryota</taxon>
        <taxon>Metazoa</taxon>
        <taxon>Spiralia</taxon>
        <taxon>Lophotrochozoa</taxon>
        <taxon>Annelida</taxon>
        <taxon>Clitellata</taxon>
        <taxon>Hirudinea</taxon>
        <taxon>Rhynchobdellida</taxon>
        <taxon>Glossiphoniidae</taxon>
        <taxon>Helobdella</taxon>
    </lineage>
</organism>